<dbReference type="SUPFAM" id="SSF50249">
    <property type="entry name" value="Nucleic acid-binding proteins"/>
    <property type="match status" value="1"/>
</dbReference>
<dbReference type="GO" id="GO:0006412">
    <property type="term" value="P:translation"/>
    <property type="evidence" value="ECO:0007669"/>
    <property type="project" value="InterPro"/>
</dbReference>
<dbReference type="RefSeq" id="XP_021870286.1">
    <property type="nucleotide sequence ID" value="XM_022013498.1"/>
</dbReference>
<name>A0A1Y1UF45_9TREE</name>
<dbReference type="CDD" id="cd03368">
    <property type="entry name" value="Ribosomal_S12"/>
    <property type="match status" value="1"/>
</dbReference>
<evidence type="ECO:0000256" key="1">
    <source>
        <dbReference type="ARBA" id="ARBA00005657"/>
    </source>
</evidence>
<organism evidence="4 5">
    <name type="scientific">Kockovaella imperatae</name>
    <dbReference type="NCBI Taxonomy" id="4999"/>
    <lineage>
        <taxon>Eukaryota</taxon>
        <taxon>Fungi</taxon>
        <taxon>Dikarya</taxon>
        <taxon>Basidiomycota</taxon>
        <taxon>Agaricomycotina</taxon>
        <taxon>Tremellomycetes</taxon>
        <taxon>Tremellales</taxon>
        <taxon>Cuniculitremaceae</taxon>
        <taxon>Kockovaella</taxon>
    </lineage>
</organism>
<evidence type="ECO:0000256" key="2">
    <source>
        <dbReference type="ARBA" id="ARBA00022980"/>
    </source>
</evidence>
<comment type="caution">
    <text evidence="4">The sequence shown here is derived from an EMBL/GenBank/DDBJ whole genome shotgun (WGS) entry which is preliminary data.</text>
</comment>
<dbReference type="PRINTS" id="PR01034">
    <property type="entry name" value="RIBOSOMALS12"/>
</dbReference>
<keyword evidence="2 4" id="KW-0689">Ribosomal protein</keyword>
<comment type="similarity">
    <text evidence="1">Belongs to the universal ribosomal protein uS12 family.</text>
</comment>
<dbReference type="InParanoid" id="A0A1Y1UF45"/>
<dbReference type="GO" id="GO:0003735">
    <property type="term" value="F:structural constituent of ribosome"/>
    <property type="evidence" value="ECO:0007669"/>
    <property type="project" value="InterPro"/>
</dbReference>
<dbReference type="NCBIfam" id="TIGR00981">
    <property type="entry name" value="rpsL_bact"/>
    <property type="match status" value="1"/>
</dbReference>
<dbReference type="STRING" id="4999.A0A1Y1UF45"/>
<dbReference type="InterPro" id="IPR005679">
    <property type="entry name" value="Ribosomal_uS12_bac"/>
</dbReference>
<dbReference type="InterPro" id="IPR012340">
    <property type="entry name" value="NA-bd_OB-fold"/>
</dbReference>
<dbReference type="Gene3D" id="2.40.50.140">
    <property type="entry name" value="Nucleic acid-binding proteins"/>
    <property type="match status" value="1"/>
</dbReference>
<dbReference type="AlphaFoldDB" id="A0A1Y1UF45"/>
<sequence>MNPSRSIMSLSASFSRMMVGPSRLAYRSPLRSVACSSLTTIRSFSSSNPSSMTFRQVLKGGRRPKTKEKGSPLLQSCPQKKGVCSRVFTAKPKKPNSAVRKVARVKLSNGYMTTCYIPGEGHNLQEHSVVLIRGGRTKDLPGVQYKIVRGAEDLSGVANRQRSRSKYGGECPWRS</sequence>
<dbReference type="PANTHER" id="PTHR11652">
    <property type="entry name" value="30S RIBOSOMAL PROTEIN S12 FAMILY MEMBER"/>
    <property type="match status" value="1"/>
</dbReference>
<evidence type="ECO:0000313" key="4">
    <source>
        <dbReference type="EMBL" id="ORX36157.1"/>
    </source>
</evidence>
<proteinExistence type="inferred from homology"/>
<reference evidence="4 5" key="1">
    <citation type="submission" date="2017-03" db="EMBL/GenBank/DDBJ databases">
        <title>Widespread Adenine N6-methylation of Active Genes in Fungi.</title>
        <authorList>
            <consortium name="DOE Joint Genome Institute"/>
            <person name="Mondo S.J."/>
            <person name="Dannebaum R.O."/>
            <person name="Kuo R.C."/>
            <person name="Louie K.B."/>
            <person name="Bewick A.J."/>
            <person name="Labutti K."/>
            <person name="Haridas S."/>
            <person name="Kuo A."/>
            <person name="Salamov A."/>
            <person name="Ahrendt S.R."/>
            <person name="Lau R."/>
            <person name="Bowen B.P."/>
            <person name="Lipzen A."/>
            <person name="Sullivan W."/>
            <person name="Andreopoulos W.B."/>
            <person name="Clum A."/>
            <person name="Lindquist E."/>
            <person name="Daum C."/>
            <person name="Northen T.R."/>
            <person name="Ramamoorthy G."/>
            <person name="Schmitz R.J."/>
            <person name="Gryganskyi A."/>
            <person name="Culley D."/>
            <person name="Magnuson J."/>
            <person name="James T.Y."/>
            <person name="O'Malley M.A."/>
            <person name="Stajich J.E."/>
            <person name="Spatafora J.W."/>
            <person name="Visel A."/>
            <person name="Grigoriev I.V."/>
        </authorList>
    </citation>
    <scope>NUCLEOTIDE SEQUENCE [LARGE SCALE GENOMIC DNA]</scope>
    <source>
        <strain evidence="4 5">NRRL Y-17943</strain>
    </source>
</reference>
<dbReference type="InterPro" id="IPR006032">
    <property type="entry name" value="Ribosomal_uS12"/>
</dbReference>
<dbReference type="OrthoDB" id="361013at2759"/>
<protein>
    <submittedName>
        <fullName evidence="4">Ribosomal protein S12</fullName>
    </submittedName>
</protein>
<dbReference type="GeneID" id="33555306"/>
<evidence type="ECO:0000313" key="5">
    <source>
        <dbReference type="Proteomes" id="UP000193218"/>
    </source>
</evidence>
<dbReference type="Proteomes" id="UP000193218">
    <property type="component" value="Unassembled WGS sequence"/>
</dbReference>
<keyword evidence="3" id="KW-0687">Ribonucleoprotein</keyword>
<dbReference type="PROSITE" id="PS00055">
    <property type="entry name" value="RIBOSOMAL_S12"/>
    <property type="match status" value="1"/>
</dbReference>
<accession>A0A1Y1UF45</accession>
<dbReference type="EMBL" id="NBSH01000009">
    <property type="protein sequence ID" value="ORX36157.1"/>
    <property type="molecule type" value="Genomic_DNA"/>
</dbReference>
<dbReference type="FunFam" id="2.40.50.140:FF:000099">
    <property type="entry name" value="Ribosomal protein S12, mitochondrial"/>
    <property type="match status" value="1"/>
</dbReference>
<dbReference type="Pfam" id="PF00164">
    <property type="entry name" value="Ribosom_S12_S23"/>
    <property type="match status" value="1"/>
</dbReference>
<evidence type="ECO:0000256" key="3">
    <source>
        <dbReference type="ARBA" id="ARBA00023274"/>
    </source>
</evidence>
<keyword evidence="5" id="KW-1185">Reference proteome</keyword>
<dbReference type="GO" id="GO:0015935">
    <property type="term" value="C:small ribosomal subunit"/>
    <property type="evidence" value="ECO:0007669"/>
    <property type="project" value="InterPro"/>
</dbReference>
<gene>
    <name evidence="4" type="ORF">BD324DRAFT_581380</name>
</gene>
<dbReference type="FunCoup" id="A0A1Y1UF45">
    <property type="interactions" value="135"/>
</dbReference>